<evidence type="ECO:0000259" key="3">
    <source>
        <dbReference type="PROSITE" id="PS51140"/>
    </source>
</evidence>
<dbReference type="PROSITE" id="PS51140">
    <property type="entry name" value="CUE"/>
    <property type="match status" value="1"/>
</dbReference>
<dbReference type="OrthoDB" id="620544at2759"/>
<accession>A0A834ZAL7</accession>
<evidence type="ECO:0000256" key="2">
    <source>
        <dbReference type="SAM" id="MobiDB-lite"/>
    </source>
</evidence>
<dbReference type="PANTHER" id="PTHR48459:SF1">
    <property type="entry name" value="CUE DOMAIN-CONTAINING PROTEIN"/>
    <property type="match status" value="1"/>
</dbReference>
<dbReference type="PANTHER" id="PTHR48459">
    <property type="entry name" value="CUE DOMAIN-CONTAINING PROTEIN"/>
    <property type="match status" value="1"/>
</dbReference>
<feature type="region of interest" description="Disordered" evidence="2">
    <location>
        <begin position="543"/>
        <end position="593"/>
    </location>
</feature>
<feature type="coiled-coil region" evidence="1">
    <location>
        <begin position="392"/>
        <end position="483"/>
    </location>
</feature>
<dbReference type="EMBL" id="JABCRI010000008">
    <property type="protein sequence ID" value="KAF8401633.1"/>
    <property type="molecule type" value="Genomic_DNA"/>
</dbReference>
<evidence type="ECO:0000313" key="5">
    <source>
        <dbReference type="Proteomes" id="UP000655225"/>
    </source>
</evidence>
<gene>
    <name evidence="4" type="ORF">HHK36_012579</name>
</gene>
<feature type="domain" description="CUE" evidence="3">
    <location>
        <begin position="2"/>
        <end position="44"/>
    </location>
</feature>
<dbReference type="Proteomes" id="UP000655225">
    <property type="component" value="Unassembled WGS sequence"/>
</dbReference>
<dbReference type="GO" id="GO:0043130">
    <property type="term" value="F:ubiquitin binding"/>
    <property type="evidence" value="ECO:0007669"/>
    <property type="project" value="InterPro"/>
</dbReference>
<reference evidence="4 5" key="1">
    <citation type="submission" date="2020-04" db="EMBL/GenBank/DDBJ databases">
        <title>Plant Genome Project.</title>
        <authorList>
            <person name="Zhang R.-G."/>
        </authorList>
    </citation>
    <scope>NUCLEOTIDE SEQUENCE [LARGE SCALE GENOMIC DNA]</scope>
    <source>
        <strain evidence="4">YNK0</strain>
        <tissue evidence="4">Leaf</tissue>
    </source>
</reference>
<comment type="caution">
    <text evidence="4">The sequence shown here is derived from an EMBL/GenBank/DDBJ whole genome shotgun (WGS) entry which is preliminary data.</text>
</comment>
<dbReference type="AlphaFoldDB" id="A0A834ZAL7"/>
<organism evidence="4 5">
    <name type="scientific">Tetracentron sinense</name>
    <name type="common">Spur-leaf</name>
    <dbReference type="NCBI Taxonomy" id="13715"/>
    <lineage>
        <taxon>Eukaryota</taxon>
        <taxon>Viridiplantae</taxon>
        <taxon>Streptophyta</taxon>
        <taxon>Embryophyta</taxon>
        <taxon>Tracheophyta</taxon>
        <taxon>Spermatophyta</taxon>
        <taxon>Magnoliopsida</taxon>
        <taxon>Trochodendrales</taxon>
        <taxon>Trochodendraceae</taxon>
        <taxon>Tetracentron</taxon>
    </lineage>
</organism>
<keyword evidence="5" id="KW-1185">Reference proteome</keyword>
<evidence type="ECO:0000313" key="4">
    <source>
        <dbReference type="EMBL" id="KAF8401633.1"/>
    </source>
</evidence>
<dbReference type="CDD" id="cd14279">
    <property type="entry name" value="CUE"/>
    <property type="match status" value="1"/>
</dbReference>
<sequence length="605" mass="66432">MGFNSVFRTLKEVFPQVDVRILKAVSIEHSKDADAAVEFILLEVVPSMSSLPEAPCSLRDNQDVTDPSVGGVQLEEQSFLLEDQQTVHETNAAAASRPNRNIIDTNRANDALYVNSTCLDEALAGSSVLNLYGANDNSDQLSVNTGTEEVIPSTEHQKINVTAGSDRDSHVASSSLIHEDTLVNVKLNGVHADFLDLNERVAYDSNSAVCRETRQEQSCMESNSLQEEISSGTVQFVPSSVHEETTGTAECELLVEKDIGASVSECEKPGPRGASGTASEHEIFATETADIEDETSLTTIVAQSGQICRIDLLEDSIRDAKNNKKILFSAMESIINMMREVEILEKAAEQAKEEAVRGGLDVIARVEDLKQMLPRVKEANDMVHAGEVYGEKAILATEVRELQSRLLNLSDERDKSLAILDEMRQTLEARLAAAEEERKAAEHEKLEKEESARKALAEQELIMEKVVQESKKLQQEAEENTKLQEFVVDRGQIVDILQGEIAVICQDVKLLKEKFDERLPLSKSVSSSQTSCILASSSSSFRSFASDRVPEQAGSSEALKKTSPTPSIDGRSQKGSSEGVRDDCNEPLDDEWDIVPFHNEDVLHA</sequence>
<evidence type="ECO:0000256" key="1">
    <source>
        <dbReference type="SAM" id="Coils"/>
    </source>
</evidence>
<proteinExistence type="predicted"/>
<dbReference type="InterPro" id="IPR003892">
    <property type="entry name" value="CUE"/>
</dbReference>
<dbReference type="OMA" id="REANDMH"/>
<keyword evidence="1" id="KW-0175">Coiled coil</keyword>
<protein>
    <recommendedName>
        <fullName evidence="3">CUE domain-containing protein</fullName>
    </recommendedName>
</protein>
<name>A0A834ZAL7_TETSI</name>